<protein>
    <submittedName>
        <fullName evidence="2">Uncharacterized protein</fullName>
    </submittedName>
</protein>
<keyword evidence="1" id="KW-0472">Membrane</keyword>
<dbReference type="AlphaFoldDB" id="A0A9D4E513"/>
<reference evidence="2" key="2">
    <citation type="submission" date="2020-11" db="EMBL/GenBank/DDBJ databases">
        <authorList>
            <person name="McCartney M.A."/>
            <person name="Auch B."/>
            <person name="Kono T."/>
            <person name="Mallez S."/>
            <person name="Becker A."/>
            <person name="Gohl D.M."/>
            <person name="Silverstein K.A.T."/>
            <person name="Koren S."/>
            <person name="Bechman K.B."/>
            <person name="Herman A."/>
            <person name="Abrahante J.E."/>
            <person name="Garbe J."/>
        </authorList>
    </citation>
    <scope>NUCLEOTIDE SEQUENCE</scope>
    <source>
        <strain evidence="2">Duluth1</strain>
        <tissue evidence="2">Whole animal</tissue>
    </source>
</reference>
<dbReference type="Proteomes" id="UP000828390">
    <property type="component" value="Unassembled WGS sequence"/>
</dbReference>
<evidence type="ECO:0000256" key="1">
    <source>
        <dbReference type="SAM" id="Phobius"/>
    </source>
</evidence>
<evidence type="ECO:0000313" key="3">
    <source>
        <dbReference type="Proteomes" id="UP000828390"/>
    </source>
</evidence>
<gene>
    <name evidence="2" type="ORF">DPMN_174235</name>
</gene>
<feature type="transmembrane region" description="Helical" evidence="1">
    <location>
        <begin position="36"/>
        <end position="59"/>
    </location>
</feature>
<name>A0A9D4E513_DREPO</name>
<feature type="transmembrane region" description="Helical" evidence="1">
    <location>
        <begin position="7"/>
        <end position="30"/>
    </location>
</feature>
<dbReference type="EMBL" id="JAIWYP010000009">
    <property type="protein sequence ID" value="KAH3772888.1"/>
    <property type="molecule type" value="Genomic_DNA"/>
</dbReference>
<accession>A0A9D4E513</accession>
<keyword evidence="1" id="KW-0812">Transmembrane</keyword>
<keyword evidence="3" id="KW-1185">Reference proteome</keyword>
<organism evidence="2 3">
    <name type="scientific">Dreissena polymorpha</name>
    <name type="common">Zebra mussel</name>
    <name type="synonym">Mytilus polymorpha</name>
    <dbReference type="NCBI Taxonomy" id="45954"/>
    <lineage>
        <taxon>Eukaryota</taxon>
        <taxon>Metazoa</taxon>
        <taxon>Spiralia</taxon>
        <taxon>Lophotrochozoa</taxon>
        <taxon>Mollusca</taxon>
        <taxon>Bivalvia</taxon>
        <taxon>Autobranchia</taxon>
        <taxon>Heteroconchia</taxon>
        <taxon>Euheterodonta</taxon>
        <taxon>Imparidentia</taxon>
        <taxon>Neoheterodontei</taxon>
        <taxon>Myida</taxon>
        <taxon>Dreissenoidea</taxon>
        <taxon>Dreissenidae</taxon>
        <taxon>Dreissena</taxon>
    </lineage>
</organism>
<sequence length="100" mass="11106">MTAVPLMLLLMSMLLMMTKLTAVLLVLLLVSQLLMMTILTAVLLVLLLVSMLLFMTTAVQPEMSRRLLLLQESARVIRQRASDTVVIVNCVCISACRLLC</sequence>
<proteinExistence type="predicted"/>
<reference evidence="2" key="1">
    <citation type="journal article" date="2019" name="bioRxiv">
        <title>The Genome of the Zebra Mussel, Dreissena polymorpha: A Resource for Invasive Species Research.</title>
        <authorList>
            <person name="McCartney M.A."/>
            <person name="Auch B."/>
            <person name="Kono T."/>
            <person name="Mallez S."/>
            <person name="Zhang Y."/>
            <person name="Obille A."/>
            <person name="Becker A."/>
            <person name="Abrahante J.E."/>
            <person name="Garbe J."/>
            <person name="Badalamenti J.P."/>
            <person name="Herman A."/>
            <person name="Mangelson H."/>
            <person name="Liachko I."/>
            <person name="Sullivan S."/>
            <person name="Sone E.D."/>
            <person name="Koren S."/>
            <person name="Silverstein K.A.T."/>
            <person name="Beckman K.B."/>
            <person name="Gohl D.M."/>
        </authorList>
    </citation>
    <scope>NUCLEOTIDE SEQUENCE</scope>
    <source>
        <strain evidence="2">Duluth1</strain>
        <tissue evidence="2">Whole animal</tissue>
    </source>
</reference>
<comment type="caution">
    <text evidence="2">The sequence shown here is derived from an EMBL/GenBank/DDBJ whole genome shotgun (WGS) entry which is preliminary data.</text>
</comment>
<evidence type="ECO:0000313" key="2">
    <source>
        <dbReference type="EMBL" id="KAH3772888.1"/>
    </source>
</evidence>
<keyword evidence="1" id="KW-1133">Transmembrane helix</keyword>